<protein>
    <submittedName>
        <fullName evidence="2">Uncharacterized protein</fullName>
    </submittedName>
</protein>
<reference evidence="2 3" key="1">
    <citation type="submission" date="2020-02" db="EMBL/GenBank/DDBJ databases">
        <title>Whole-genome analyses of novel actinobacteria.</title>
        <authorList>
            <person name="Sahin N."/>
        </authorList>
    </citation>
    <scope>NUCLEOTIDE SEQUENCE [LARGE SCALE GENOMIC DNA]</scope>
    <source>
        <strain evidence="2 3">A7024</strain>
    </source>
</reference>
<keyword evidence="1" id="KW-1133">Transmembrane helix</keyword>
<keyword evidence="3" id="KW-1185">Reference proteome</keyword>
<keyword evidence="1" id="KW-0472">Membrane</keyword>
<feature type="non-terminal residue" evidence="2">
    <location>
        <position position="1"/>
    </location>
</feature>
<gene>
    <name evidence="2" type="ORF">G5C51_40905</name>
</gene>
<feature type="transmembrane region" description="Helical" evidence="1">
    <location>
        <begin position="56"/>
        <end position="74"/>
    </location>
</feature>
<dbReference type="AlphaFoldDB" id="A0A6G4UDD7"/>
<dbReference type="Proteomes" id="UP000481583">
    <property type="component" value="Unassembled WGS sequence"/>
</dbReference>
<organism evidence="2 3">
    <name type="scientific">Streptomyces coryli</name>
    <dbReference type="NCBI Taxonomy" id="1128680"/>
    <lineage>
        <taxon>Bacteria</taxon>
        <taxon>Bacillati</taxon>
        <taxon>Actinomycetota</taxon>
        <taxon>Actinomycetes</taxon>
        <taxon>Kitasatosporales</taxon>
        <taxon>Streptomycetaceae</taxon>
        <taxon>Streptomyces</taxon>
    </lineage>
</organism>
<feature type="transmembrane region" description="Helical" evidence="1">
    <location>
        <begin position="118"/>
        <end position="139"/>
    </location>
</feature>
<name>A0A6G4UDD7_9ACTN</name>
<dbReference type="EMBL" id="JAAKZV010000444">
    <property type="protein sequence ID" value="NGN70229.1"/>
    <property type="molecule type" value="Genomic_DNA"/>
</dbReference>
<evidence type="ECO:0000313" key="3">
    <source>
        <dbReference type="Proteomes" id="UP000481583"/>
    </source>
</evidence>
<evidence type="ECO:0000313" key="2">
    <source>
        <dbReference type="EMBL" id="NGN70229.1"/>
    </source>
</evidence>
<proteinExistence type="predicted"/>
<sequence>EDPAAAGTAGVFLTLAALLIAGWEVRYGLRDGWDAYWHKITGERTMYAVLQPPDAAGKWTVVLLAAVVVGCALSRAPLTRTLGMTTSALVLVWGAAETSRNLKDRVFENFGDLTTEGQLHVCTGLFLLLAGFAALWALAGRGEADPTSEPLRGWQEPSAPPPSW</sequence>
<keyword evidence="1" id="KW-0812">Transmembrane</keyword>
<evidence type="ECO:0000256" key="1">
    <source>
        <dbReference type="SAM" id="Phobius"/>
    </source>
</evidence>
<comment type="caution">
    <text evidence="2">The sequence shown here is derived from an EMBL/GenBank/DDBJ whole genome shotgun (WGS) entry which is preliminary data.</text>
</comment>
<accession>A0A6G4UDD7</accession>